<keyword evidence="1" id="KW-0175">Coiled coil</keyword>
<accession>A0A1Y3UCY5</accession>
<protein>
    <submittedName>
        <fullName evidence="3">Serine/arginine repetitive matrix protein 2</fullName>
    </submittedName>
</protein>
<evidence type="ECO:0000313" key="3">
    <source>
        <dbReference type="EMBL" id="OUN43220.1"/>
    </source>
</evidence>
<dbReference type="EMBL" id="NFHM01000009">
    <property type="protein sequence ID" value="OUN43220.1"/>
    <property type="molecule type" value="Genomic_DNA"/>
</dbReference>
<comment type="caution">
    <text evidence="3">The sequence shown here is derived from an EMBL/GenBank/DDBJ whole genome shotgun (WGS) entry which is preliminary data.</text>
</comment>
<evidence type="ECO:0000256" key="2">
    <source>
        <dbReference type="SAM" id="MobiDB-lite"/>
    </source>
</evidence>
<dbReference type="Proteomes" id="UP000195455">
    <property type="component" value="Unassembled WGS sequence"/>
</dbReference>
<dbReference type="Gene3D" id="3.30.930.30">
    <property type="match status" value="1"/>
</dbReference>
<proteinExistence type="predicted"/>
<feature type="region of interest" description="Disordered" evidence="2">
    <location>
        <begin position="385"/>
        <end position="408"/>
    </location>
</feature>
<feature type="coiled-coil region" evidence="1">
    <location>
        <begin position="251"/>
        <end position="285"/>
    </location>
</feature>
<sequence>MKLTRHNGRSGKHGTYNPRHNDRRFDVENSEHIDAQRAKKNVYWDCYRGFTTPELRENPEQPDFSFEEIERMYYYEHYSDHVDGQNARNEKTRHTERNRTVEDLLKNNKTCPEESIYQIGTMEESVPPGTLALIVSEFYEEFERRFGSHIHILDWALHLDEGTPHIHERHVFDCKNRYGELCPQQEKALEELGFELPDPSKPKGKHNNRKQTFDAVCRTLLFDISRKHGVHLEQEPSYGGRAYLEKQDYILMKQKEQLAVQEQKLEELTLKIEDVETLVEAVSDIAYDKAVEVVADTVRQETHKEDIRLVEETKNWVLSPERKAPRKEREYAAARLDGVISKIKNAMQSALTKIQKKLMHPEVKQAGKQQIQEKAKESILAFLKKAKQDSAQRESNRKKQQEKQDMEL</sequence>
<feature type="region of interest" description="Disordered" evidence="2">
    <location>
        <begin position="1"/>
        <end position="23"/>
    </location>
</feature>
<gene>
    <name evidence="3" type="ORF">B5G26_07580</name>
</gene>
<organism evidence="3 4">
    <name type="scientific">Anaerotignum lactatifermentans</name>
    <dbReference type="NCBI Taxonomy" id="160404"/>
    <lineage>
        <taxon>Bacteria</taxon>
        <taxon>Bacillati</taxon>
        <taxon>Bacillota</taxon>
        <taxon>Clostridia</taxon>
        <taxon>Lachnospirales</taxon>
        <taxon>Anaerotignaceae</taxon>
        <taxon>Anaerotignum</taxon>
    </lineage>
</organism>
<evidence type="ECO:0000313" key="4">
    <source>
        <dbReference type="Proteomes" id="UP000195455"/>
    </source>
</evidence>
<dbReference type="AlphaFoldDB" id="A0A1Y3UCY5"/>
<dbReference type="RefSeq" id="WP_087989262.1">
    <property type="nucleotide sequence ID" value="NZ_NFHM01000009.1"/>
</dbReference>
<evidence type="ECO:0000256" key="1">
    <source>
        <dbReference type="SAM" id="Coils"/>
    </source>
</evidence>
<feature type="compositionally biased region" description="Basic and acidic residues" evidence="2">
    <location>
        <begin position="386"/>
        <end position="408"/>
    </location>
</feature>
<feature type="compositionally biased region" description="Basic residues" evidence="2">
    <location>
        <begin position="1"/>
        <end position="12"/>
    </location>
</feature>
<name>A0A1Y3UCY5_9FIRM</name>
<reference evidence="4" key="1">
    <citation type="submission" date="2017-04" db="EMBL/GenBank/DDBJ databases">
        <title>Function of individual gut microbiota members based on whole genome sequencing of pure cultures obtained from chicken caecum.</title>
        <authorList>
            <person name="Medvecky M."/>
            <person name="Cejkova D."/>
            <person name="Polansky O."/>
            <person name="Karasova D."/>
            <person name="Kubasova T."/>
            <person name="Cizek A."/>
            <person name="Rychlik I."/>
        </authorList>
    </citation>
    <scope>NUCLEOTIDE SEQUENCE [LARGE SCALE GENOMIC DNA]</scope>
    <source>
        <strain evidence="4">An75</strain>
    </source>
</reference>